<sequence>MRARLDIAYDGSPFNGWGIQPGVRTVQGVIEEALFMIVRRPVRLTVAGRTDAGVHARGQVAHLDFTPAEWDGLRRGHDEVSELSLQRRLNGALGRVLGELHGSVEIVRASVAPTGFDARFSALWRRYSYRIADGCTRRDPLQRALTLWHPRELDVALMNQAVAPLLGLHDFAAFAKPREGSTTVRTLQRLDFEQDDDGVINLNVQADAFCHNMVRALTGAALMVGEGRESPDWMNQRLVAGIRDAKSVLAAPHPLILEEVHYPHETAMHERAVLTRTRRVPTDTIKAPLGAGI</sequence>
<feature type="binding site" evidence="4 6">
    <location>
        <position position="127"/>
    </location>
    <ligand>
        <name>substrate</name>
    </ligand>
</feature>
<evidence type="ECO:0000256" key="5">
    <source>
        <dbReference type="PIRSR" id="PIRSR001430-1"/>
    </source>
</evidence>
<dbReference type="GO" id="GO:0003723">
    <property type="term" value="F:RNA binding"/>
    <property type="evidence" value="ECO:0007669"/>
    <property type="project" value="InterPro"/>
</dbReference>
<evidence type="ECO:0000256" key="1">
    <source>
        <dbReference type="ARBA" id="ARBA00009375"/>
    </source>
</evidence>
<dbReference type="CDD" id="cd02570">
    <property type="entry name" value="PseudoU_synth_EcTruA"/>
    <property type="match status" value="1"/>
</dbReference>
<comment type="caution">
    <text evidence="9">The sequence shown here is derived from an EMBL/GenBank/DDBJ whole genome shotgun (WGS) entry which is preliminary data.</text>
</comment>
<dbReference type="FunFam" id="3.30.70.660:FF:000003">
    <property type="entry name" value="tRNA pseudouridine synthase A"/>
    <property type="match status" value="1"/>
</dbReference>
<comment type="similarity">
    <text evidence="1 4 7">Belongs to the tRNA pseudouridine synthase TruA family.</text>
</comment>
<dbReference type="GO" id="GO:0160147">
    <property type="term" value="F:tRNA pseudouridine(38-40) synthase activity"/>
    <property type="evidence" value="ECO:0007669"/>
    <property type="project" value="UniProtKB-EC"/>
</dbReference>
<accession>A0A2S3ZYU6</accession>
<comment type="subunit">
    <text evidence="4">Homodimer.</text>
</comment>
<name>A0A2S3ZYU6_ARTGL</name>
<dbReference type="EC" id="5.4.99.12" evidence="4"/>
<comment type="function">
    <text evidence="4">Formation of pseudouridine at positions 38, 39 and 40 in the anticodon stem and loop of transfer RNAs.</text>
</comment>
<dbReference type="PANTHER" id="PTHR11142">
    <property type="entry name" value="PSEUDOURIDYLATE SYNTHASE"/>
    <property type="match status" value="1"/>
</dbReference>
<dbReference type="Gene3D" id="3.30.70.580">
    <property type="entry name" value="Pseudouridine synthase I, catalytic domain, N-terminal subdomain"/>
    <property type="match status" value="1"/>
</dbReference>
<dbReference type="Gene3D" id="3.30.70.660">
    <property type="entry name" value="Pseudouridine synthase I, catalytic domain, C-terminal subdomain"/>
    <property type="match status" value="1"/>
</dbReference>
<dbReference type="AlphaFoldDB" id="A0A2S3ZYU6"/>
<protein>
    <recommendedName>
        <fullName evidence="4">tRNA pseudouridine synthase A</fullName>
        <ecNumber evidence="4">5.4.99.12</ecNumber>
    </recommendedName>
    <alternativeName>
        <fullName evidence="4">tRNA pseudouridine(38-40) synthase</fullName>
    </alternativeName>
    <alternativeName>
        <fullName evidence="4">tRNA pseudouridylate synthase I</fullName>
    </alternativeName>
    <alternativeName>
        <fullName evidence="4">tRNA-uridine isomerase I</fullName>
    </alternativeName>
</protein>
<keyword evidence="2 4" id="KW-0819">tRNA processing</keyword>
<dbReference type="GO" id="GO:0031119">
    <property type="term" value="P:tRNA pseudouridine synthesis"/>
    <property type="evidence" value="ECO:0007669"/>
    <property type="project" value="UniProtKB-UniRule"/>
</dbReference>
<dbReference type="Pfam" id="PF01416">
    <property type="entry name" value="PseudoU_synth_1"/>
    <property type="match status" value="1"/>
</dbReference>
<dbReference type="HAMAP" id="MF_00171">
    <property type="entry name" value="TruA"/>
    <property type="match status" value="1"/>
</dbReference>
<comment type="catalytic activity">
    <reaction evidence="4 7">
        <text>uridine(38/39/40) in tRNA = pseudouridine(38/39/40) in tRNA</text>
        <dbReference type="Rhea" id="RHEA:22376"/>
        <dbReference type="Rhea" id="RHEA-COMP:10085"/>
        <dbReference type="Rhea" id="RHEA-COMP:10087"/>
        <dbReference type="ChEBI" id="CHEBI:65314"/>
        <dbReference type="ChEBI" id="CHEBI:65315"/>
        <dbReference type="EC" id="5.4.99.12"/>
    </reaction>
</comment>
<dbReference type="Proteomes" id="UP000237061">
    <property type="component" value="Unassembled WGS sequence"/>
</dbReference>
<evidence type="ECO:0000256" key="3">
    <source>
        <dbReference type="ARBA" id="ARBA00023235"/>
    </source>
</evidence>
<dbReference type="EMBL" id="PPXC01000004">
    <property type="protein sequence ID" value="POH74373.1"/>
    <property type="molecule type" value="Genomic_DNA"/>
</dbReference>
<feature type="domain" description="Pseudouridine synthase I TruA alpha/beta" evidence="8">
    <location>
        <begin position="161"/>
        <end position="263"/>
    </location>
</feature>
<evidence type="ECO:0000313" key="9">
    <source>
        <dbReference type="EMBL" id="POH74373.1"/>
    </source>
</evidence>
<dbReference type="InterPro" id="IPR020103">
    <property type="entry name" value="PsdUridine_synth_cat_dom_sf"/>
</dbReference>
<reference evidence="9 10" key="1">
    <citation type="submission" date="2018-01" db="EMBL/GenBank/DDBJ databases">
        <title>Arthrobacter sp. nov., from glaciers in China.</title>
        <authorList>
            <person name="Liu Q."/>
            <person name="Xin Y.-H."/>
        </authorList>
    </citation>
    <scope>NUCLEOTIDE SEQUENCE [LARGE SCALE GENOMIC DNA]</scope>
    <source>
        <strain evidence="9 10">HLT2-12-2</strain>
    </source>
</reference>
<evidence type="ECO:0000256" key="2">
    <source>
        <dbReference type="ARBA" id="ARBA00022694"/>
    </source>
</evidence>
<dbReference type="NCBIfam" id="TIGR00071">
    <property type="entry name" value="hisT_truA"/>
    <property type="match status" value="1"/>
</dbReference>
<evidence type="ECO:0000256" key="7">
    <source>
        <dbReference type="RuleBase" id="RU003792"/>
    </source>
</evidence>
<keyword evidence="10" id="KW-1185">Reference proteome</keyword>
<dbReference type="InterPro" id="IPR020094">
    <property type="entry name" value="TruA/RsuA/RluB/E/F_N"/>
</dbReference>
<evidence type="ECO:0000313" key="10">
    <source>
        <dbReference type="Proteomes" id="UP000237061"/>
    </source>
</evidence>
<evidence type="ECO:0000256" key="6">
    <source>
        <dbReference type="PIRSR" id="PIRSR001430-2"/>
    </source>
</evidence>
<feature type="active site" description="Nucleophile" evidence="4 5">
    <location>
        <position position="51"/>
    </location>
</feature>
<dbReference type="PANTHER" id="PTHR11142:SF0">
    <property type="entry name" value="TRNA PSEUDOURIDINE SYNTHASE-LIKE 1"/>
    <property type="match status" value="1"/>
</dbReference>
<comment type="caution">
    <text evidence="4">Lacks conserved residue(s) required for the propagation of feature annotation.</text>
</comment>
<keyword evidence="3 4" id="KW-0413">Isomerase</keyword>
<dbReference type="InterPro" id="IPR001406">
    <property type="entry name" value="PsdUridine_synth_TruA"/>
</dbReference>
<dbReference type="PIRSF" id="PIRSF001430">
    <property type="entry name" value="tRNA_psdUrid_synth"/>
    <property type="match status" value="1"/>
</dbReference>
<dbReference type="InterPro" id="IPR020095">
    <property type="entry name" value="PsdUridine_synth_TruA_C"/>
</dbReference>
<evidence type="ECO:0000259" key="8">
    <source>
        <dbReference type="Pfam" id="PF01416"/>
    </source>
</evidence>
<organism evidence="9 10">
    <name type="scientific">Arthrobacter glacialis</name>
    <dbReference type="NCBI Taxonomy" id="1664"/>
    <lineage>
        <taxon>Bacteria</taxon>
        <taxon>Bacillati</taxon>
        <taxon>Actinomycetota</taxon>
        <taxon>Actinomycetes</taxon>
        <taxon>Micrococcales</taxon>
        <taxon>Micrococcaceae</taxon>
        <taxon>Arthrobacter</taxon>
    </lineage>
</organism>
<proteinExistence type="inferred from homology"/>
<gene>
    <name evidence="4" type="primary">truA</name>
    <name evidence="9" type="ORF">CVS27_06005</name>
</gene>
<evidence type="ECO:0000256" key="4">
    <source>
        <dbReference type="HAMAP-Rule" id="MF_00171"/>
    </source>
</evidence>
<dbReference type="SUPFAM" id="SSF55120">
    <property type="entry name" value="Pseudouridine synthase"/>
    <property type="match status" value="1"/>
</dbReference>
<dbReference type="InterPro" id="IPR020097">
    <property type="entry name" value="PsdUridine_synth_TruA_a/b_dom"/>
</dbReference>